<evidence type="ECO:0000256" key="1">
    <source>
        <dbReference type="ARBA" id="ARBA00022729"/>
    </source>
</evidence>
<dbReference type="AlphaFoldDB" id="A0A2I9CVS9"/>
<feature type="region of interest" description="Disordered" evidence="2">
    <location>
        <begin position="251"/>
        <end position="307"/>
    </location>
</feature>
<dbReference type="EMBL" id="BFAG01000007">
    <property type="protein sequence ID" value="GBF06069.1"/>
    <property type="molecule type" value="Genomic_DNA"/>
</dbReference>
<evidence type="ECO:0008006" key="5">
    <source>
        <dbReference type="Google" id="ProtNLM"/>
    </source>
</evidence>
<proteinExistence type="predicted"/>
<keyword evidence="1" id="KW-0732">Signal</keyword>
<accession>A0A2I9CVS9</accession>
<name>A0A2I9CVS9_9DEIO</name>
<dbReference type="RefSeq" id="WP_235610344.1">
    <property type="nucleotide sequence ID" value="NZ_BFAG01000007.1"/>
</dbReference>
<reference evidence="4" key="1">
    <citation type="submission" date="2018-01" db="EMBL/GenBank/DDBJ databases">
        <title>Draft Genome Sequence of the Radioresistant Bacterium Deinococcus aerius TR0125, Isolated from the Higher Atmosphere above Japan.</title>
        <authorList>
            <person name="Satoh K."/>
            <person name="Arai H."/>
            <person name="Sanzen T."/>
            <person name="Kawaguchi Y."/>
            <person name="Hayashi H."/>
            <person name="Yokobori S."/>
            <person name="Yamagishi A."/>
            <person name="Oono Y."/>
            <person name="Narumi I."/>
        </authorList>
    </citation>
    <scope>NUCLEOTIDE SEQUENCE [LARGE SCALE GENOMIC DNA]</scope>
    <source>
        <strain evidence="4">TR0125</strain>
    </source>
</reference>
<protein>
    <recommendedName>
        <fullName evidence="5">DUF4352 domain-containing protein</fullName>
    </recommendedName>
</protein>
<keyword evidence="4" id="KW-1185">Reference proteome</keyword>
<evidence type="ECO:0000256" key="2">
    <source>
        <dbReference type="SAM" id="MobiDB-lite"/>
    </source>
</evidence>
<comment type="caution">
    <text evidence="3">The sequence shown here is derived from an EMBL/GenBank/DDBJ whole genome shotgun (WGS) entry which is preliminary data.</text>
</comment>
<evidence type="ECO:0000313" key="4">
    <source>
        <dbReference type="Proteomes" id="UP000236569"/>
    </source>
</evidence>
<dbReference type="InterPro" id="IPR029050">
    <property type="entry name" value="Immunoprotect_excell_Ig-like"/>
</dbReference>
<feature type="compositionally biased region" description="Gly residues" evidence="2">
    <location>
        <begin position="285"/>
        <end position="295"/>
    </location>
</feature>
<dbReference type="Gene3D" id="2.60.40.1240">
    <property type="match status" value="1"/>
</dbReference>
<dbReference type="Proteomes" id="UP000236569">
    <property type="component" value="Unassembled WGS sequence"/>
</dbReference>
<gene>
    <name evidence="3" type="ORF">DAERI_070067</name>
</gene>
<organism evidence="3 4">
    <name type="scientific">Deinococcus aerius</name>
    <dbReference type="NCBI Taxonomy" id="200253"/>
    <lineage>
        <taxon>Bacteria</taxon>
        <taxon>Thermotogati</taxon>
        <taxon>Deinococcota</taxon>
        <taxon>Deinococci</taxon>
        <taxon>Deinococcales</taxon>
        <taxon>Deinococcaceae</taxon>
        <taxon>Deinococcus</taxon>
    </lineage>
</organism>
<evidence type="ECO:0000313" key="3">
    <source>
        <dbReference type="EMBL" id="GBF06069.1"/>
    </source>
</evidence>
<sequence>MAARPPTSPTAPRVVLGTTQQDGAPAKLGETFTLGKASPLNFTLLKAEYSVGRVVIGNTVYYPQVGEKLLVLHYTVHNPQKKDVRYSWADLKFAAVDAQDRTHEFVQAVAREGTTERLELSLKPAQKVQAMTVIRVPASGVVPKLMVQREAALLRYDLRGQVTPLAKGTADPADISGATPRSQVPTALKTFSSLERFDVRLDEVGFTKPPRRWVMVTPRGVSPCAATPRLQRRISSPYRWSMQSSMLAKYRRSPSVPSLREARQEGPVGRFPDSCQMRRTYTRPGDGGGTAGGSSGFWDITAPCRAR</sequence>